<dbReference type="AlphaFoldDB" id="A0A7W7KDJ8"/>
<evidence type="ECO:0000313" key="3">
    <source>
        <dbReference type="Proteomes" id="UP000555448"/>
    </source>
</evidence>
<keyword evidence="3" id="KW-1185">Reference proteome</keyword>
<protein>
    <submittedName>
        <fullName evidence="2">Uncharacterized protein</fullName>
    </submittedName>
</protein>
<name>A0A7W7KDJ8_9SPHN</name>
<sequence>MTFRTTSVTWPRRSDADERLSGLSLLPAPPAAGAPDGRLQPCEALLSFTREAGGKLRARLAGASRIRAEPVALTPSHAGRSQYWKLRANPVAPGLRRPLTSDVAISPGVIPHSPAGDQPCLPDPPLQGEGDRRRRRWWRGVTLSVAHSTSGDAPPSRLAGAPPPLAGEDLSAPCPPRTGEGDRSRSEGWWGLGSLPALAGKVRRCRDSPPPRCARSPSPCRGGQPGSSPCWAGAKTPYPLGW</sequence>
<reference evidence="2 3" key="1">
    <citation type="submission" date="2020-08" db="EMBL/GenBank/DDBJ databases">
        <title>Functional genomics of gut bacteria from endangered species of beetles.</title>
        <authorList>
            <person name="Carlos-Shanley C."/>
        </authorList>
    </citation>
    <scope>NUCLEOTIDE SEQUENCE [LARGE SCALE GENOMIC DNA]</scope>
    <source>
        <strain evidence="2 3">S00245</strain>
    </source>
</reference>
<dbReference type="EMBL" id="JACHLR010000017">
    <property type="protein sequence ID" value="MBB4860118.1"/>
    <property type="molecule type" value="Genomic_DNA"/>
</dbReference>
<proteinExistence type="predicted"/>
<evidence type="ECO:0000256" key="1">
    <source>
        <dbReference type="SAM" id="MobiDB-lite"/>
    </source>
</evidence>
<feature type="region of interest" description="Disordered" evidence="1">
    <location>
        <begin position="111"/>
        <end position="134"/>
    </location>
</feature>
<organism evidence="2 3">
    <name type="scientific">Novosphingobium chloroacetimidivorans</name>
    <dbReference type="NCBI Taxonomy" id="1428314"/>
    <lineage>
        <taxon>Bacteria</taxon>
        <taxon>Pseudomonadati</taxon>
        <taxon>Pseudomonadota</taxon>
        <taxon>Alphaproteobacteria</taxon>
        <taxon>Sphingomonadales</taxon>
        <taxon>Sphingomonadaceae</taxon>
        <taxon>Novosphingobium</taxon>
    </lineage>
</organism>
<evidence type="ECO:0000313" key="2">
    <source>
        <dbReference type="EMBL" id="MBB4860118.1"/>
    </source>
</evidence>
<dbReference type="Proteomes" id="UP000555448">
    <property type="component" value="Unassembled WGS sequence"/>
</dbReference>
<feature type="region of interest" description="Disordered" evidence="1">
    <location>
        <begin position="146"/>
        <end position="242"/>
    </location>
</feature>
<gene>
    <name evidence="2" type="ORF">HNO88_003459</name>
</gene>
<comment type="caution">
    <text evidence="2">The sequence shown here is derived from an EMBL/GenBank/DDBJ whole genome shotgun (WGS) entry which is preliminary data.</text>
</comment>
<accession>A0A7W7KDJ8</accession>